<dbReference type="InterPro" id="IPR036393">
    <property type="entry name" value="AceGlu_kinase-like_sf"/>
</dbReference>
<dbReference type="GO" id="GO:0005737">
    <property type="term" value="C:cytoplasm"/>
    <property type="evidence" value="ECO:0007669"/>
    <property type="project" value="UniProtKB-SubCell"/>
</dbReference>
<sequence>MKDIIVIKCGGSMIDSLSDEFYKSIKTIKDSGLQPVIVHGGGPAINQMLEELKIESEFNNGLRKTTSDVMDVVEMVLSGSMTNTLVRNLAKHELPALGMTGFDSSLLKAKAKDFENLGFVGEIEEVNSDFLFNIISMGVIPVISPLAAGIDGAACYNINADTAAGSIAVALKAEKLLFVTDVPGVLKEKSLIENATVSDILNLIDDGVITGGMVPKVMAAINSLDGGMSNVMIVSGKNSLLNGGKLIGTTIYKELEAVF</sequence>
<evidence type="ECO:0000259" key="10">
    <source>
        <dbReference type="Pfam" id="PF00696"/>
    </source>
</evidence>
<dbReference type="PIRSF" id="PIRSF000728">
    <property type="entry name" value="NAGK"/>
    <property type="match status" value="1"/>
</dbReference>
<protein>
    <recommendedName>
        <fullName evidence="9">Acetylglutamate kinase</fullName>
        <ecNumber evidence="9">2.7.2.8</ecNumber>
    </recommendedName>
    <alternativeName>
        <fullName evidence="9">N-acetyl-L-glutamate 5-phosphotransferase</fullName>
    </alternativeName>
    <alternativeName>
        <fullName evidence="9">NAG kinase</fullName>
        <shortName evidence="9">NAGK</shortName>
    </alternativeName>
</protein>
<keyword evidence="6 9" id="KW-0418">Kinase</keyword>
<keyword evidence="2 9" id="KW-0055">Arginine biosynthesis</keyword>
<comment type="function">
    <text evidence="9">Catalyzes the ATP-dependent phosphorylation of N-acetyl-L-glutamate.</text>
</comment>
<keyword evidence="4 9" id="KW-0808">Transferase</keyword>
<dbReference type="InterPro" id="IPR001048">
    <property type="entry name" value="Asp/Glu/Uridylate_kinase"/>
</dbReference>
<dbReference type="SUPFAM" id="SSF53633">
    <property type="entry name" value="Carbamate kinase-like"/>
    <property type="match status" value="1"/>
</dbReference>
<dbReference type="GO" id="GO:0005524">
    <property type="term" value="F:ATP binding"/>
    <property type="evidence" value="ECO:0007669"/>
    <property type="project" value="UniProtKB-UniRule"/>
</dbReference>
<dbReference type="FunFam" id="3.40.1160.10:FF:000004">
    <property type="entry name" value="Acetylglutamate kinase"/>
    <property type="match status" value="1"/>
</dbReference>
<evidence type="ECO:0000313" key="11">
    <source>
        <dbReference type="EMBL" id="RST58636.1"/>
    </source>
</evidence>
<proteinExistence type="inferred from homology"/>
<feature type="binding site" evidence="9">
    <location>
        <begin position="41"/>
        <end position="42"/>
    </location>
    <ligand>
        <name>substrate</name>
    </ligand>
</feature>
<feature type="site" description="Transition state stabilizer" evidence="9">
    <location>
        <position position="216"/>
    </location>
</feature>
<keyword evidence="3 9" id="KW-0028">Amino-acid biosynthesis</keyword>
<feature type="binding site" evidence="9">
    <location>
        <position position="157"/>
    </location>
    <ligand>
        <name>substrate</name>
    </ligand>
</feature>
<feature type="binding site" evidence="9">
    <location>
        <position position="63"/>
    </location>
    <ligand>
        <name>substrate</name>
    </ligand>
</feature>
<keyword evidence="7 9" id="KW-0067">ATP-binding</keyword>
<evidence type="ECO:0000313" key="12">
    <source>
        <dbReference type="Proteomes" id="UP000287296"/>
    </source>
</evidence>
<comment type="pathway">
    <text evidence="1 9">Amino-acid biosynthesis; L-arginine biosynthesis; N(2)-acetyl-L-ornithine from L-glutamate: step 2/4.</text>
</comment>
<dbReference type="GO" id="GO:0003991">
    <property type="term" value="F:acetylglutamate kinase activity"/>
    <property type="evidence" value="ECO:0007669"/>
    <property type="project" value="UniProtKB-UniRule"/>
</dbReference>
<dbReference type="NCBIfam" id="TIGR00761">
    <property type="entry name" value="argB"/>
    <property type="match status" value="1"/>
</dbReference>
<dbReference type="PANTHER" id="PTHR23342:SF0">
    <property type="entry name" value="N-ACETYLGLUTAMATE SYNTHASE, MITOCHONDRIAL"/>
    <property type="match status" value="1"/>
</dbReference>
<dbReference type="HAMAP" id="MF_00082">
    <property type="entry name" value="ArgB"/>
    <property type="match status" value="1"/>
</dbReference>
<dbReference type="EC" id="2.7.2.8" evidence="9"/>
<evidence type="ECO:0000256" key="2">
    <source>
        <dbReference type="ARBA" id="ARBA00022571"/>
    </source>
</evidence>
<dbReference type="Pfam" id="PF00696">
    <property type="entry name" value="AA_kinase"/>
    <property type="match status" value="1"/>
</dbReference>
<organism evidence="11 12">
    <name type="scientific">Siminovitchia terrae</name>
    <name type="common">Bacillus terrae</name>
    <dbReference type="NCBI Taxonomy" id="1914933"/>
    <lineage>
        <taxon>Bacteria</taxon>
        <taxon>Bacillati</taxon>
        <taxon>Bacillota</taxon>
        <taxon>Bacilli</taxon>
        <taxon>Bacillales</taxon>
        <taxon>Bacillaceae</taxon>
        <taxon>Siminovitchia</taxon>
    </lineage>
</organism>
<evidence type="ECO:0000256" key="5">
    <source>
        <dbReference type="ARBA" id="ARBA00022741"/>
    </source>
</evidence>
<dbReference type="Proteomes" id="UP000287296">
    <property type="component" value="Unassembled WGS sequence"/>
</dbReference>
<evidence type="ECO:0000256" key="9">
    <source>
        <dbReference type="HAMAP-Rule" id="MF_00082"/>
    </source>
</evidence>
<dbReference type="PANTHER" id="PTHR23342">
    <property type="entry name" value="N-ACETYLGLUTAMATE SYNTHASE"/>
    <property type="match status" value="1"/>
</dbReference>
<dbReference type="Gene3D" id="3.40.1160.10">
    <property type="entry name" value="Acetylglutamate kinase-like"/>
    <property type="match status" value="1"/>
</dbReference>
<dbReference type="InterPro" id="IPR004662">
    <property type="entry name" value="AcgluKinase_fam"/>
</dbReference>
<dbReference type="GO" id="GO:0042450">
    <property type="term" value="P:L-arginine biosynthetic process via ornithine"/>
    <property type="evidence" value="ECO:0007669"/>
    <property type="project" value="UniProtKB-UniRule"/>
</dbReference>
<dbReference type="InterPro" id="IPR037528">
    <property type="entry name" value="ArgB"/>
</dbReference>
<dbReference type="EMBL" id="QYTW02000018">
    <property type="protein sequence ID" value="RST58636.1"/>
    <property type="molecule type" value="Genomic_DNA"/>
</dbReference>
<feature type="domain" description="Aspartate/glutamate/uridylate kinase" evidence="10">
    <location>
        <begin position="4"/>
        <end position="235"/>
    </location>
</feature>
<accession>A0A429X5D5</accession>
<dbReference type="UniPathway" id="UPA00068">
    <property type="reaction ID" value="UER00107"/>
</dbReference>
<dbReference type="CDD" id="cd04238">
    <property type="entry name" value="AAK_NAGK-like"/>
    <property type="match status" value="1"/>
</dbReference>
<keyword evidence="9" id="KW-0963">Cytoplasm</keyword>
<feature type="site" description="Transition state stabilizer" evidence="9">
    <location>
        <position position="8"/>
    </location>
</feature>
<comment type="caution">
    <text evidence="11">The sequence shown here is derived from an EMBL/GenBank/DDBJ whole genome shotgun (WGS) entry which is preliminary data.</text>
</comment>
<evidence type="ECO:0000256" key="8">
    <source>
        <dbReference type="ARBA" id="ARBA00048141"/>
    </source>
</evidence>
<dbReference type="OrthoDB" id="9803155at2"/>
<evidence type="ECO:0000256" key="3">
    <source>
        <dbReference type="ARBA" id="ARBA00022605"/>
    </source>
</evidence>
<evidence type="ECO:0000256" key="1">
    <source>
        <dbReference type="ARBA" id="ARBA00004828"/>
    </source>
</evidence>
<comment type="catalytic activity">
    <reaction evidence="8 9">
        <text>N-acetyl-L-glutamate + ATP = N-acetyl-L-glutamyl 5-phosphate + ADP</text>
        <dbReference type="Rhea" id="RHEA:14629"/>
        <dbReference type="ChEBI" id="CHEBI:30616"/>
        <dbReference type="ChEBI" id="CHEBI:44337"/>
        <dbReference type="ChEBI" id="CHEBI:57936"/>
        <dbReference type="ChEBI" id="CHEBI:456216"/>
        <dbReference type="EC" id="2.7.2.8"/>
    </reaction>
</comment>
<evidence type="ECO:0000256" key="6">
    <source>
        <dbReference type="ARBA" id="ARBA00022777"/>
    </source>
</evidence>
<gene>
    <name evidence="9 11" type="primary">argB</name>
    <name evidence="11" type="ORF">D5F11_016530</name>
</gene>
<reference evidence="11 12" key="1">
    <citation type="submission" date="2018-12" db="EMBL/GenBank/DDBJ databases">
        <authorList>
            <person name="Sun L."/>
            <person name="Chen Z."/>
        </authorList>
    </citation>
    <scope>NUCLEOTIDE SEQUENCE [LARGE SCALE GENOMIC DNA]</scope>
    <source>
        <strain evidence="11 12">LMG 29736</strain>
    </source>
</reference>
<evidence type="ECO:0000256" key="4">
    <source>
        <dbReference type="ARBA" id="ARBA00022679"/>
    </source>
</evidence>
<keyword evidence="5 9" id="KW-0547">Nucleotide-binding</keyword>
<dbReference type="RefSeq" id="WP_120117662.1">
    <property type="nucleotide sequence ID" value="NZ_QYTW02000018.1"/>
</dbReference>
<comment type="subcellular location">
    <subcellularLocation>
        <location evidence="9">Cytoplasm</location>
    </subcellularLocation>
</comment>
<evidence type="ECO:0000256" key="7">
    <source>
        <dbReference type="ARBA" id="ARBA00022840"/>
    </source>
</evidence>
<comment type="similarity">
    <text evidence="9">Belongs to the acetylglutamate kinase family. ArgB subfamily.</text>
</comment>
<dbReference type="AlphaFoldDB" id="A0A429X5D5"/>
<name>A0A429X5D5_SIMTE</name>